<comment type="caution">
    <text evidence="5">The sequence shown here is derived from an EMBL/GenBank/DDBJ whole genome shotgun (WGS) entry which is preliminary data.</text>
</comment>
<feature type="compositionally biased region" description="Gly residues" evidence="4">
    <location>
        <begin position="516"/>
        <end position="544"/>
    </location>
</feature>
<feature type="region of interest" description="Disordered" evidence="4">
    <location>
        <begin position="61"/>
        <end position="90"/>
    </location>
</feature>
<dbReference type="PANTHER" id="PTHR12442">
    <property type="entry name" value="DYNEIN INTERMEDIATE CHAIN"/>
    <property type="match status" value="1"/>
</dbReference>
<protein>
    <submittedName>
        <fullName evidence="5">Uncharacterized protein</fullName>
    </submittedName>
</protein>
<name>A0A2V0P9U1_9CHLO</name>
<proteinExistence type="predicted"/>
<dbReference type="InterPro" id="IPR015943">
    <property type="entry name" value="WD40/YVTN_repeat-like_dom_sf"/>
</dbReference>
<dbReference type="GO" id="GO:0045503">
    <property type="term" value="F:dynein light chain binding"/>
    <property type="evidence" value="ECO:0007669"/>
    <property type="project" value="TreeGrafter"/>
</dbReference>
<evidence type="ECO:0000256" key="2">
    <source>
        <dbReference type="ARBA" id="ARBA00022574"/>
    </source>
</evidence>
<dbReference type="GO" id="GO:0045504">
    <property type="term" value="F:dynein heavy chain binding"/>
    <property type="evidence" value="ECO:0007669"/>
    <property type="project" value="TreeGrafter"/>
</dbReference>
<dbReference type="OrthoDB" id="366230at2759"/>
<dbReference type="Gene3D" id="2.130.10.10">
    <property type="entry name" value="YVTN repeat-like/Quinoprotein amine dehydrogenase"/>
    <property type="match status" value="1"/>
</dbReference>
<keyword evidence="3" id="KW-0677">Repeat</keyword>
<dbReference type="InterPro" id="IPR036322">
    <property type="entry name" value="WD40_repeat_dom_sf"/>
</dbReference>
<feature type="compositionally biased region" description="Low complexity" evidence="4">
    <location>
        <begin position="275"/>
        <end position="286"/>
    </location>
</feature>
<feature type="compositionally biased region" description="Low complexity" evidence="4">
    <location>
        <begin position="61"/>
        <end position="88"/>
    </location>
</feature>
<feature type="region of interest" description="Disordered" evidence="4">
    <location>
        <begin position="179"/>
        <end position="216"/>
    </location>
</feature>
<dbReference type="PANTHER" id="PTHR12442:SF5">
    <property type="entry name" value="DYNEIN AXONEMAL INTERMEDIATE CHAIN 3"/>
    <property type="match status" value="1"/>
</dbReference>
<dbReference type="SUPFAM" id="SSF50978">
    <property type="entry name" value="WD40 repeat-like"/>
    <property type="match status" value="1"/>
</dbReference>
<organism evidence="5 6">
    <name type="scientific">Raphidocelis subcapitata</name>
    <dbReference type="NCBI Taxonomy" id="307507"/>
    <lineage>
        <taxon>Eukaryota</taxon>
        <taxon>Viridiplantae</taxon>
        <taxon>Chlorophyta</taxon>
        <taxon>core chlorophytes</taxon>
        <taxon>Chlorophyceae</taxon>
        <taxon>CS clade</taxon>
        <taxon>Sphaeropleales</taxon>
        <taxon>Selenastraceae</taxon>
        <taxon>Raphidocelis</taxon>
    </lineage>
</organism>
<keyword evidence="1" id="KW-0963">Cytoplasm</keyword>
<feature type="region of interest" description="Disordered" evidence="4">
    <location>
        <begin position="362"/>
        <end position="398"/>
    </location>
</feature>
<dbReference type="Proteomes" id="UP000247498">
    <property type="component" value="Unassembled WGS sequence"/>
</dbReference>
<gene>
    <name evidence="5" type="ORF">Rsub_09360</name>
</gene>
<feature type="compositionally biased region" description="Gly residues" evidence="4">
    <location>
        <begin position="247"/>
        <end position="262"/>
    </location>
</feature>
<accession>A0A2V0P9U1</accession>
<keyword evidence="2" id="KW-0853">WD repeat</keyword>
<dbReference type="AlphaFoldDB" id="A0A2V0P9U1"/>
<evidence type="ECO:0000256" key="3">
    <source>
        <dbReference type="ARBA" id="ARBA00022737"/>
    </source>
</evidence>
<evidence type="ECO:0000313" key="6">
    <source>
        <dbReference type="Proteomes" id="UP000247498"/>
    </source>
</evidence>
<dbReference type="GO" id="GO:0036156">
    <property type="term" value="C:inner dynein arm"/>
    <property type="evidence" value="ECO:0007669"/>
    <property type="project" value="TreeGrafter"/>
</dbReference>
<feature type="region of interest" description="Disordered" evidence="4">
    <location>
        <begin position="950"/>
        <end position="1011"/>
    </location>
</feature>
<dbReference type="STRING" id="307507.A0A2V0P9U1"/>
<dbReference type="InParanoid" id="A0A2V0P9U1"/>
<dbReference type="GO" id="GO:0036159">
    <property type="term" value="P:inner dynein arm assembly"/>
    <property type="evidence" value="ECO:0007669"/>
    <property type="project" value="TreeGrafter"/>
</dbReference>
<sequence length="1033" mass="101157">MAAEAVSDPEAGSATAEAAAAEAASMPLPYAIGADGRKQPLPGAYALFLRSGTIAAMGLEPPAAADADGGGDAEAAAAEPPQPQARAPTVSLPREKILADIQLAGAISDFHPIRDAVKAADYEPLVARRVEDDAYGDGSNWEIACTRAAADAWLEADTAAAQAAAAAAAAAAAESAAAAAAPRAKRRRPPRPWVDQGSEAELAAAAAPPPGPPARLLLERPLRDFRARAAAPPPQLDEPPAADLWGSVGGSGGDGDGCGGDEGAAEPAPAPAPAAAPAGAAGPAPLRRARREAAAQAVPELSHRAVQASAGARAVPASTQCAPRDLGPAEKQAALAAPALESCLDALRNRCEEALLQNAVAGPPGDDLAALRDDDAAGGADGAPAAAGAAAQGGGGGGGPAGGLVELQSATDLEYSRNKVVSWLQWLPNRRGVVAAAVTDPASFEERLGGAGRLRDAHVLIWNFRDPIRPEAVLECPHEVTCFQPNPLAPNIVIWDLSDEAERIAARSRPAPRSGAGDGGGEDGGGSGGGGGGAGGGTGGGGGEPPVVRLMSSLEASHSAAVSDIHWLPGVELDRAGRAFPARAGSAGGGGGGAAALSTARSGALGTAAAAAAAALQASAVPRECAFLATLAPDGGLLFWDARADRLRGRGARRGDDADAPWRPVHAVHLLNAQGVDFAGTRLCLDYSDLLAGSFLAGAADGQLLGGCFVGTPGSENPEYTRFCHAPHAGAVVALARSPLVPGLVVSVADWRFLLWRDGGGGGGSSGGGGGGGGGGTPLPTRPALLFLGDASGCLHVWDLLDRTHEPALRLGACGAAITSLAAGGAPPPSAPALAALAGAGQAGGGGGGAAAAAAAGAVAAAAAAAHHQLLAVGDATGTVRLLALPRTLRRPMHGEARLMGEFLRREEARVAEVAARQPSRAAAVKALEAAAKEREDAAAAVAAAAAAAAQQQLQPQHPGPPAGEGAPAAARRRSSFGGAAGDARGRGGPGAAGGGGGGSGPGGAALPPAVARAEGEYKRLEAEFLAGLAAAG</sequence>
<evidence type="ECO:0000313" key="5">
    <source>
        <dbReference type="EMBL" id="GBF96614.1"/>
    </source>
</evidence>
<reference evidence="5 6" key="1">
    <citation type="journal article" date="2018" name="Sci. Rep.">
        <title>Raphidocelis subcapitata (=Pseudokirchneriella subcapitata) provides an insight into genome evolution and environmental adaptations in the Sphaeropleales.</title>
        <authorList>
            <person name="Suzuki S."/>
            <person name="Yamaguchi H."/>
            <person name="Nakajima N."/>
            <person name="Kawachi M."/>
        </authorList>
    </citation>
    <scope>NUCLEOTIDE SEQUENCE [LARGE SCALE GENOMIC DNA]</scope>
    <source>
        <strain evidence="5 6">NIES-35</strain>
    </source>
</reference>
<evidence type="ECO:0000256" key="1">
    <source>
        <dbReference type="ARBA" id="ARBA00022490"/>
    </source>
</evidence>
<evidence type="ECO:0000256" key="4">
    <source>
        <dbReference type="SAM" id="MobiDB-lite"/>
    </source>
</evidence>
<feature type="region of interest" description="Disordered" evidence="4">
    <location>
        <begin position="230"/>
        <end position="302"/>
    </location>
</feature>
<dbReference type="EMBL" id="BDRX01000083">
    <property type="protein sequence ID" value="GBF96614.1"/>
    <property type="molecule type" value="Genomic_DNA"/>
</dbReference>
<dbReference type="InterPro" id="IPR050687">
    <property type="entry name" value="Dynein_IC"/>
</dbReference>
<feature type="region of interest" description="Disordered" evidence="4">
    <location>
        <begin position="505"/>
        <end position="548"/>
    </location>
</feature>
<feature type="compositionally biased region" description="Gly residues" evidence="4">
    <location>
        <begin position="987"/>
        <end position="1004"/>
    </location>
</feature>
<dbReference type="GO" id="GO:0060294">
    <property type="term" value="P:cilium movement involved in cell motility"/>
    <property type="evidence" value="ECO:0007669"/>
    <property type="project" value="TreeGrafter"/>
</dbReference>
<keyword evidence="6" id="KW-1185">Reference proteome</keyword>